<dbReference type="Proteomes" id="UP001732700">
    <property type="component" value="Chromosome 6A"/>
</dbReference>
<accession>A0ACD5YV30</accession>
<evidence type="ECO:0000313" key="1">
    <source>
        <dbReference type="EnsemblPlants" id="AVESA.00010b.r2.6AG1047060.1.CDS"/>
    </source>
</evidence>
<keyword evidence="2" id="KW-1185">Reference proteome</keyword>
<organism evidence="1 2">
    <name type="scientific">Avena sativa</name>
    <name type="common">Oat</name>
    <dbReference type="NCBI Taxonomy" id="4498"/>
    <lineage>
        <taxon>Eukaryota</taxon>
        <taxon>Viridiplantae</taxon>
        <taxon>Streptophyta</taxon>
        <taxon>Embryophyta</taxon>
        <taxon>Tracheophyta</taxon>
        <taxon>Spermatophyta</taxon>
        <taxon>Magnoliopsida</taxon>
        <taxon>Liliopsida</taxon>
        <taxon>Poales</taxon>
        <taxon>Poaceae</taxon>
        <taxon>BOP clade</taxon>
        <taxon>Pooideae</taxon>
        <taxon>Poodae</taxon>
        <taxon>Poeae</taxon>
        <taxon>Poeae Chloroplast Group 1 (Aveneae type)</taxon>
        <taxon>Aveninae</taxon>
        <taxon>Avena</taxon>
    </lineage>
</organism>
<proteinExistence type="predicted"/>
<evidence type="ECO:0000313" key="2">
    <source>
        <dbReference type="Proteomes" id="UP001732700"/>
    </source>
</evidence>
<name>A0ACD5YV30_AVESA</name>
<sequence>MELELGLAPPNSTGRPLSGGKRGFGEAFGEEAAAGAATTTTLPLFDDGSSSSSSSIGIGIGAKNKKPALVGWPPVSSARTRACAGRHVKVRKEGAAIGRKVYLSPHGSYGELLATLARMFPATGADQAGCVGTSDEEAVVGGDNGCCGAAGLVVTYEDADGDWMLVGDVPWEDFARSVKRLKILL</sequence>
<reference evidence="1" key="2">
    <citation type="submission" date="2025-09" db="UniProtKB">
        <authorList>
            <consortium name="EnsemblPlants"/>
        </authorList>
    </citation>
    <scope>IDENTIFICATION</scope>
</reference>
<protein>
    <submittedName>
        <fullName evidence="1">Uncharacterized protein</fullName>
    </submittedName>
</protein>
<dbReference type="EnsemblPlants" id="AVESA.00010b.r2.6AG1047060.1">
    <property type="protein sequence ID" value="AVESA.00010b.r2.6AG1047060.1.CDS"/>
    <property type="gene ID" value="AVESA.00010b.r2.6AG1047060"/>
</dbReference>
<reference evidence="1" key="1">
    <citation type="submission" date="2021-05" db="EMBL/GenBank/DDBJ databases">
        <authorList>
            <person name="Scholz U."/>
            <person name="Mascher M."/>
            <person name="Fiebig A."/>
        </authorList>
    </citation>
    <scope>NUCLEOTIDE SEQUENCE [LARGE SCALE GENOMIC DNA]</scope>
</reference>